<dbReference type="AlphaFoldDB" id="B9XD29"/>
<dbReference type="InterPro" id="IPR011004">
    <property type="entry name" value="Trimer_LpxA-like_sf"/>
</dbReference>
<evidence type="ECO:0000313" key="3">
    <source>
        <dbReference type="EMBL" id="EEF62375.1"/>
    </source>
</evidence>
<gene>
    <name evidence="3" type="ORF">Cflav_PD5010</name>
</gene>
<comment type="caution">
    <text evidence="3">The sequence shown here is derived from an EMBL/GenBank/DDBJ whole genome shotgun (WGS) entry which is preliminary data.</text>
</comment>
<dbReference type="Pfam" id="PF14602">
    <property type="entry name" value="Hexapep_2"/>
    <property type="match status" value="1"/>
</dbReference>
<reference evidence="3 4" key="1">
    <citation type="journal article" date="2011" name="J. Bacteriol.">
        <title>Genome sequence of 'Pedosphaera parvula' Ellin514, an aerobic Verrucomicrobial isolate from pasture soil.</title>
        <authorList>
            <person name="Kant R."/>
            <person name="van Passel M.W."/>
            <person name="Sangwan P."/>
            <person name="Palva A."/>
            <person name="Lucas S."/>
            <person name="Copeland A."/>
            <person name="Lapidus A."/>
            <person name="Glavina Del Rio T."/>
            <person name="Dalin E."/>
            <person name="Tice H."/>
            <person name="Bruce D."/>
            <person name="Goodwin L."/>
            <person name="Pitluck S."/>
            <person name="Chertkov O."/>
            <person name="Larimer F.W."/>
            <person name="Land M.L."/>
            <person name="Hauser L."/>
            <person name="Brettin T.S."/>
            <person name="Detter J.C."/>
            <person name="Han S."/>
            <person name="de Vos W.M."/>
            <person name="Janssen P.H."/>
            <person name="Smidt H."/>
        </authorList>
    </citation>
    <scope>NUCLEOTIDE SEQUENCE [LARGE SCALE GENOMIC DNA]</scope>
    <source>
        <strain evidence="3 4">Ellin514</strain>
    </source>
</reference>
<evidence type="ECO:0000256" key="2">
    <source>
        <dbReference type="ARBA" id="ARBA00022679"/>
    </source>
</evidence>
<dbReference type="GO" id="GO:0005829">
    <property type="term" value="C:cytosol"/>
    <property type="evidence" value="ECO:0007669"/>
    <property type="project" value="TreeGrafter"/>
</dbReference>
<name>B9XD29_PEDPL</name>
<dbReference type="Proteomes" id="UP000003688">
    <property type="component" value="Unassembled WGS sequence"/>
</dbReference>
<dbReference type="EMBL" id="ABOX02000005">
    <property type="protein sequence ID" value="EEF62375.1"/>
    <property type="molecule type" value="Genomic_DNA"/>
</dbReference>
<organism evidence="3 4">
    <name type="scientific">Pedosphaera parvula (strain Ellin514)</name>
    <dbReference type="NCBI Taxonomy" id="320771"/>
    <lineage>
        <taxon>Bacteria</taxon>
        <taxon>Pseudomonadati</taxon>
        <taxon>Verrucomicrobiota</taxon>
        <taxon>Pedosphaerae</taxon>
        <taxon>Pedosphaerales</taxon>
        <taxon>Pedosphaeraceae</taxon>
        <taxon>Pedosphaera</taxon>
    </lineage>
</organism>
<proteinExistence type="inferred from homology"/>
<comment type="similarity">
    <text evidence="1">Belongs to the transferase hexapeptide repeat family.</text>
</comment>
<keyword evidence="4" id="KW-1185">Reference proteome</keyword>
<dbReference type="CDD" id="cd04647">
    <property type="entry name" value="LbH_MAT_like"/>
    <property type="match status" value="1"/>
</dbReference>
<protein>
    <submittedName>
        <fullName evidence="3">Transferase hexapeptide repeat containing protein</fullName>
    </submittedName>
</protein>
<dbReference type="GO" id="GO:0008374">
    <property type="term" value="F:O-acyltransferase activity"/>
    <property type="evidence" value="ECO:0007669"/>
    <property type="project" value="TreeGrafter"/>
</dbReference>
<dbReference type="PANTHER" id="PTHR23416:SF23">
    <property type="entry name" value="ACETYLTRANSFERASE C18B11.09C-RELATED"/>
    <property type="match status" value="1"/>
</dbReference>
<accession>B9XD29</accession>
<dbReference type="PANTHER" id="PTHR23416">
    <property type="entry name" value="SIALIC ACID SYNTHASE-RELATED"/>
    <property type="match status" value="1"/>
</dbReference>
<dbReference type="InterPro" id="IPR051159">
    <property type="entry name" value="Hexapeptide_acetyltransf"/>
</dbReference>
<dbReference type="Pfam" id="PF00132">
    <property type="entry name" value="Hexapep"/>
    <property type="match status" value="1"/>
</dbReference>
<dbReference type="SUPFAM" id="SSF51161">
    <property type="entry name" value="Trimeric LpxA-like enzymes"/>
    <property type="match status" value="1"/>
</dbReference>
<evidence type="ECO:0000256" key="1">
    <source>
        <dbReference type="ARBA" id="ARBA00007274"/>
    </source>
</evidence>
<dbReference type="InterPro" id="IPR001451">
    <property type="entry name" value="Hexapep"/>
</dbReference>
<dbReference type="STRING" id="320771.Cflav_PD5010"/>
<dbReference type="Gene3D" id="2.160.10.10">
    <property type="entry name" value="Hexapeptide repeat proteins"/>
    <property type="match status" value="1"/>
</dbReference>
<sequence length="185" mass="20042">MLIWSQFKEIGAHSRISPPFRCWGLNQMRLGERVNIESDCWIHVVDGDGDESSAKLVIGSHCGIGMGATISAARQVVLGEHVLLARNVYISDHAHAFEDITIPIMHQGINNIKPVSIGKHTWLGQNVVVLPGVTIGEHCVIGANSVVNSSIPDYSVAVGSPARVVKQYNVATKRWESTGAIQQLS</sequence>
<keyword evidence="2 3" id="KW-0808">Transferase</keyword>
<evidence type="ECO:0000313" key="4">
    <source>
        <dbReference type="Proteomes" id="UP000003688"/>
    </source>
</evidence>